<dbReference type="CDD" id="cd15727">
    <property type="entry name" value="FYVE_ZF21"/>
    <property type="match status" value="1"/>
</dbReference>
<dbReference type="Pfam" id="PF16696">
    <property type="entry name" value="ZFYVE21_C"/>
    <property type="match status" value="1"/>
</dbReference>
<evidence type="ECO:0000313" key="7">
    <source>
        <dbReference type="Proteomes" id="UP000593567"/>
    </source>
</evidence>
<dbReference type="InterPro" id="IPR000306">
    <property type="entry name" value="Znf_FYVE"/>
</dbReference>
<dbReference type="SMART" id="SM00064">
    <property type="entry name" value="FYVE"/>
    <property type="match status" value="1"/>
</dbReference>
<proteinExistence type="predicted"/>
<dbReference type="PANTHER" id="PTHR39490">
    <property type="entry name" value="ARRESTIN DOMAIN-CONTAINING PROTEIN D"/>
    <property type="match status" value="1"/>
</dbReference>
<dbReference type="InterPro" id="IPR013083">
    <property type="entry name" value="Znf_RING/FYVE/PHD"/>
</dbReference>
<dbReference type="PROSITE" id="PS50178">
    <property type="entry name" value="ZF_FYVE"/>
    <property type="match status" value="1"/>
</dbReference>
<dbReference type="EMBL" id="VXIV02003425">
    <property type="protein sequence ID" value="KAF6017171.1"/>
    <property type="molecule type" value="Genomic_DNA"/>
</dbReference>
<feature type="domain" description="FYVE-type" evidence="5">
    <location>
        <begin position="42"/>
        <end position="102"/>
    </location>
</feature>
<comment type="caution">
    <text evidence="6">The sequence shown here is derived from an EMBL/GenBank/DDBJ whole genome shotgun (WGS) entry which is preliminary data.</text>
</comment>
<dbReference type="InterPro" id="IPR052113">
    <property type="entry name" value="FYVE-type_Zinc_Finger"/>
</dbReference>
<organism evidence="6 7">
    <name type="scientific">Bugula neritina</name>
    <name type="common">Brown bryozoan</name>
    <name type="synonym">Sertularia neritina</name>
    <dbReference type="NCBI Taxonomy" id="10212"/>
    <lineage>
        <taxon>Eukaryota</taxon>
        <taxon>Metazoa</taxon>
        <taxon>Spiralia</taxon>
        <taxon>Lophotrochozoa</taxon>
        <taxon>Bryozoa</taxon>
        <taxon>Gymnolaemata</taxon>
        <taxon>Cheilostomatida</taxon>
        <taxon>Flustrina</taxon>
        <taxon>Buguloidea</taxon>
        <taxon>Bugulidae</taxon>
        <taxon>Bugula</taxon>
    </lineage>
</organism>
<gene>
    <name evidence="6" type="ORF">EB796_024501</name>
</gene>
<evidence type="ECO:0000256" key="2">
    <source>
        <dbReference type="ARBA" id="ARBA00022771"/>
    </source>
</evidence>
<dbReference type="InterPro" id="IPR038632">
    <property type="entry name" value="ZFYVE21_C_sf"/>
</dbReference>
<dbReference type="Pfam" id="PF01363">
    <property type="entry name" value="FYVE"/>
    <property type="match status" value="1"/>
</dbReference>
<evidence type="ECO:0000259" key="5">
    <source>
        <dbReference type="PROSITE" id="PS50178"/>
    </source>
</evidence>
<accession>A0A7J7IUU7</accession>
<dbReference type="PANTHER" id="PTHR39490:SF8">
    <property type="entry name" value="ZINC FINGER FYVE DOMAIN-CONTAINING PROTEIN 21"/>
    <property type="match status" value="1"/>
</dbReference>
<dbReference type="AlphaFoldDB" id="A0A7J7IUU7"/>
<dbReference type="Gene3D" id="3.30.40.10">
    <property type="entry name" value="Zinc/RING finger domain, C3HC4 (zinc finger)"/>
    <property type="match status" value="1"/>
</dbReference>
<dbReference type="GO" id="GO:0008270">
    <property type="term" value="F:zinc ion binding"/>
    <property type="evidence" value="ECO:0007669"/>
    <property type="project" value="UniProtKB-KW"/>
</dbReference>
<evidence type="ECO:0000256" key="3">
    <source>
        <dbReference type="ARBA" id="ARBA00022833"/>
    </source>
</evidence>
<dbReference type="InterPro" id="IPR011011">
    <property type="entry name" value="Znf_FYVE_PHD"/>
</dbReference>
<dbReference type="Proteomes" id="UP000593567">
    <property type="component" value="Unassembled WGS sequence"/>
</dbReference>
<keyword evidence="3" id="KW-0862">Zinc</keyword>
<keyword evidence="7" id="KW-1185">Reference proteome</keyword>
<dbReference type="OrthoDB" id="660555at2759"/>
<name>A0A7J7IUU7_BUGNE</name>
<dbReference type="InterPro" id="IPR017455">
    <property type="entry name" value="Znf_FYVE-rel"/>
</dbReference>
<evidence type="ECO:0000256" key="1">
    <source>
        <dbReference type="ARBA" id="ARBA00022723"/>
    </source>
</evidence>
<keyword evidence="1" id="KW-0479">Metal-binding</keyword>
<dbReference type="InterPro" id="IPR032031">
    <property type="entry name" value="ZFYVE21_C"/>
</dbReference>
<protein>
    <submittedName>
        <fullName evidence="6">ZFYVE21</fullName>
    </submittedName>
</protein>
<keyword evidence="2 4" id="KW-0863">Zinc-finger</keyword>
<dbReference type="SUPFAM" id="SSF57903">
    <property type="entry name" value="FYVE/PHD zinc finger"/>
    <property type="match status" value="1"/>
</dbReference>
<reference evidence="6" key="1">
    <citation type="submission" date="2020-06" db="EMBL/GenBank/DDBJ databases">
        <title>Draft genome of Bugula neritina, a colonial animal packing powerful symbionts and potential medicines.</title>
        <authorList>
            <person name="Rayko M."/>
        </authorList>
    </citation>
    <scope>NUCLEOTIDE SEQUENCE [LARGE SCALE GENOMIC DNA]</scope>
    <source>
        <strain evidence="6">Kwan_BN1</strain>
    </source>
</reference>
<dbReference type="Gene3D" id="2.30.29.160">
    <property type="entry name" value="Zinc finger FYVE domain-containing protein 21, C-terminal"/>
    <property type="match status" value="1"/>
</dbReference>
<evidence type="ECO:0000313" key="6">
    <source>
        <dbReference type="EMBL" id="KAF6017171.1"/>
    </source>
</evidence>
<evidence type="ECO:0000256" key="4">
    <source>
        <dbReference type="PROSITE-ProRule" id="PRU00091"/>
    </source>
</evidence>
<sequence>MASNSEAVQKELRKSKSGLRILARVDSHSSPFLLDEPHWVPDNEVNNCQKCNKTFNFTNRKHHCRRCGQIFCGKDVSHKLPLPRLSFVDPVRLCQLCFGVTKKENEFFDKHLKTLTSGAAFNVVSTLHSDQNGEREFVCKLAPSSQRYIEFQGNSHFHDKIDITSIIKVQLLTSTLTQVTQWLLV</sequence>